<name>A0A9E3HBT9_9NOST</name>
<accession>A0A9E3HBT9</accession>
<reference evidence="2" key="1">
    <citation type="submission" date="2021-05" db="EMBL/GenBank/DDBJ databases">
        <authorList>
            <person name="Pietrasiak N."/>
            <person name="Ward R."/>
            <person name="Stajich J.E."/>
            <person name="Kurbessoian T."/>
        </authorList>
    </citation>
    <scope>NUCLEOTIDE SEQUENCE</scope>
    <source>
        <strain evidence="2">HA4357-MV3</strain>
    </source>
</reference>
<feature type="transmembrane region" description="Helical" evidence="1">
    <location>
        <begin position="12"/>
        <end position="36"/>
    </location>
</feature>
<evidence type="ECO:0000313" key="2">
    <source>
        <dbReference type="EMBL" id="MBW4434242.1"/>
    </source>
</evidence>
<dbReference type="EMBL" id="JAHHHW010000124">
    <property type="protein sequence ID" value="MBW4434242.1"/>
    <property type="molecule type" value="Genomic_DNA"/>
</dbReference>
<keyword evidence="1" id="KW-0812">Transmembrane</keyword>
<evidence type="ECO:0000256" key="1">
    <source>
        <dbReference type="SAM" id="Phobius"/>
    </source>
</evidence>
<dbReference type="AlphaFoldDB" id="A0A9E3HBT9"/>
<protein>
    <submittedName>
        <fullName evidence="2">Uncharacterized protein</fullName>
    </submittedName>
</protein>
<keyword evidence="1" id="KW-1133">Transmembrane helix</keyword>
<evidence type="ECO:0000313" key="3">
    <source>
        <dbReference type="Proteomes" id="UP000813215"/>
    </source>
</evidence>
<keyword evidence="1" id="KW-0472">Membrane</keyword>
<sequence length="189" mass="21351">MKRKNLPLPIYFQSSLLILTIFLLGVSLILTSFFSLDILRARIIDIDKTNQLLEAKKQKENNYLGTTKVIFSQGFSDKGIDPRCLTWPSKLSYSGWSDDPKDHDFFIDHYIPPGKKAIICATPALSAALAIHPRKRFLYEVSKIELDDGLYVRVVVGLSEVREPCKLFTGSVDCVNSILARQAVVKYEP</sequence>
<proteinExistence type="predicted"/>
<gene>
    <name evidence="2" type="ORF">KME28_21635</name>
</gene>
<comment type="caution">
    <text evidence="2">The sequence shown here is derived from an EMBL/GenBank/DDBJ whole genome shotgun (WGS) entry which is preliminary data.</text>
</comment>
<dbReference type="Proteomes" id="UP000813215">
    <property type="component" value="Unassembled WGS sequence"/>
</dbReference>
<reference evidence="2" key="2">
    <citation type="journal article" date="2022" name="Microbiol. Resour. Announc.">
        <title>Metagenome Sequencing to Explore Phylogenomics of Terrestrial Cyanobacteria.</title>
        <authorList>
            <person name="Ward R.D."/>
            <person name="Stajich J.E."/>
            <person name="Johansen J.R."/>
            <person name="Huntemann M."/>
            <person name="Clum A."/>
            <person name="Foster B."/>
            <person name="Foster B."/>
            <person name="Roux S."/>
            <person name="Palaniappan K."/>
            <person name="Varghese N."/>
            <person name="Mukherjee S."/>
            <person name="Reddy T.B.K."/>
            <person name="Daum C."/>
            <person name="Copeland A."/>
            <person name="Chen I.A."/>
            <person name="Ivanova N.N."/>
            <person name="Kyrpides N.C."/>
            <person name="Shapiro N."/>
            <person name="Eloe-Fadrosh E.A."/>
            <person name="Pietrasiak N."/>
        </authorList>
    </citation>
    <scope>NUCLEOTIDE SEQUENCE</scope>
    <source>
        <strain evidence="2">HA4357-MV3</strain>
    </source>
</reference>
<organism evidence="2 3">
    <name type="scientific">Pelatocladus maniniholoensis HA4357-MV3</name>
    <dbReference type="NCBI Taxonomy" id="1117104"/>
    <lineage>
        <taxon>Bacteria</taxon>
        <taxon>Bacillati</taxon>
        <taxon>Cyanobacteriota</taxon>
        <taxon>Cyanophyceae</taxon>
        <taxon>Nostocales</taxon>
        <taxon>Nostocaceae</taxon>
        <taxon>Pelatocladus</taxon>
    </lineage>
</organism>